<dbReference type="PANTHER" id="PTHR30537">
    <property type="entry name" value="HTH-TYPE TRANSCRIPTIONAL REGULATOR"/>
    <property type="match status" value="1"/>
</dbReference>
<dbReference type="EMBL" id="CP006569">
    <property type="protein sequence ID" value="AHF77424.1"/>
    <property type="molecule type" value="Genomic_DNA"/>
</dbReference>
<evidence type="ECO:0000313" key="7">
    <source>
        <dbReference type="Proteomes" id="UP000019028"/>
    </source>
</evidence>
<evidence type="ECO:0000313" key="6">
    <source>
        <dbReference type="EMBL" id="AHF77424.1"/>
    </source>
</evidence>
<dbReference type="Pfam" id="PF00126">
    <property type="entry name" value="HTH_1"/>
    <property type="match status" value="1"/>
</dbReference>
<dbReference type="Gene3D" id="1.10.10.10">
    <property type="entry name" value="Winged helix-like DNA-binding domain superfamily/Winged helix DNA-binding domain"/>
    <property type="match status" value="1"/>
</dbReference>
<evidence type="ECO:0000256" key="1">
    <source>
        <dbReference type="ARBA" id="ARBA00009437"/>
    </source>
</evidence>
<dbReference type="PROSITE" id="PS50931">
    <property type="entry name" value="HTH_LYSR"/>
    <property type="match status" value="1"/>
</dbReference>
<dbReference type="SUPFAM" id="SSF53850">
    <property type="entry name" value="Periplasmic binding protein-like II"/>
    <property type="match status" value="1"/>
</dbReference>
<comment type="similarity">
    <text evidence="1">Belongs to the LysR transcriptional regulatory family.</text>
</comment>
<keyword evidence="4" id="KW-0804">Transcription</keyword>
<keyword evidence="3" id="KW-0238">DNA-binding</keyword>
<proteinExistence type="inferred from homology"/>
<evidence type="ECO:0000259" key="5">
    <source>
        <dbReference type="PROSITE" id="PS50931"/>
    </source>
</evidence>
<reference evidence="6 7" key="1">
    <citation type="journal article" date="2014" name="Genome Biol. Evol.">
        <title>Genome degeneration and adaptation in a nascent stage of symbiosis.</title>
        <authorList>
            <person name="Oakeson K.F."/>
            <person name="Gil R."/>
            <person name="Clayton A.L."/>
            <person name="Dunn D.M."/>
            <person name="von Niederhausern A.C."/>
            <person name="Hamil C."/>
            <person name="Aoyagi A."/>
            <person name="Duval B."/>
            <person name="Baca A."/>
            <person name="Silva F.J."/>
            <person name="Vallier A."/>
            <person name="Jackson D.G."/>
            <person name="Latorre A."/>
            <person name="Weiss R.B."/>
            <person name="Heddi A."/>
            <person name="Moya A."/>
            <person name="Dale C."/>
        </authorList>
    </citation>
    <scope>NUCLEOTIDE SEQUENCE [LARGE SCALE GENOMIC DNA]</scope>
    <source>
        <strain evidence="6 7">HS1</strain>
    </source>
</reference>
<dbReference type="AlphaFoldDB" id="W0HUL0"/>
<gene>
    <name evidence="6" type="ORF">Sant_2380</name>
</gene>
<dbReference type="InterPro" id="IPR036390">
    <property type="entry name" value="WH_DNA-bd_sf"/>
</dbReference>
<accession>W0HUL0</accession>
<dbReference type="GO" id="GO:0006351">
    <property type="term" value="P:DNA-templated transcription"/>
    <property type="evidence" value="ECO:0007669"/>
    <property type="project" value="TreeGrafter"/>
</dbReference>
<dbReference type="InterPro" id="IPR058163">
    <property type="entry name" value="LysR-type_TF_proteobact-type"/>
</dbReference>
<name>W0HUL0_9GAMM</name>
<dbReference type="KEGG" id="sod:Sant_2380"/>
<dbReference type="GO" id="GO:0003700">
    <property type="term" value="F:DNA-binding transcription factor activity"/>
    <property type="evidence" value="ECO:0007669"/>
    <property type="project" value="InterPro"/>
</dbReference>
<dbReference type="PATRIC" id="fig|1239307.3.peg.2645"/>
<dbReference type="InterPro" id="IPR000847">
    <property type="entry name" value="LysR_HTH_N"/>
</dbReference>
<dbReference type="InterPro" id="IPR005119">
    <property type="entry name" value="LysR_subst-bd"/>
</dbReference>
<keyword evidence="7" id="KW-1185">Reference proteome</keyword>
<evidence type="ECO:0000256" key="2">
    <source>
        <dbReference type="ARBA" id="ARBA00023015"/>
    </source>
</evidence>
<dbReference type="RefSeq" id="WP_025422565.1">
    <property type="nucleotide sequence ID" value="NZ_CP006569.1"/>
</dbReference>
<keyword evidence="2" id="KW-0805">Transcription regulation</keyword>
<feature type="domain" description="HTH lysR-type" evidence="5">
    <location>
        <begin position="7"/>
        <end position="64"/>
    </location>
</feature>
<dbReference type="Pfam" id="PF03466">
    <property type="entry name" value="LysR_substrate"/>
    <property type="match status" value="1"/>
</dbReference>
<dbReference type="Proteomes" id="UP000019028">
    <property type="component" value="Chromosome"/>
</dbReference>
<dbReference type="SUPFAM" id="SSF46785">
    <property type="entry name" value="Winged helix' DNA-binding domain"/>
    <property type="match status" value="1"/>
</dbReference>
<evidence type="ECO:0000256" key="3">
    <source>
        <dbReference type="ARBA" id="ARBA00023125"/>
    </source>
</evidence>
<dbReference type="Gene3D" id="3.40.190.10">
    <property type="entry name" value="Periplasmic binding protein-like II"/>
    <property type="match status" value="2"/>
</dbReference>
<dbReference type="InterPro" id="IPR036388">
    <property type="entry name" value="WH-like_DNA-bd_sf"/>
</dbReference>
<protein>
    <submittedName>
        <fullName evidence="6">LysR family transcriptional regulator</fullName>
    </submittedName>
</protein>
<dbReference type="OrthoDB" id="5526340at2"/>
<dbReference type="PANTHER" id="PTHR30537:SF26">
    <property type="entry name" value="GLYCINE CLEAVAGE SYSTEM TRANSCRIPTIONAL ACTIVATOR"/>
    <property type="match status" value="1"/>
</dbReference>
<organism evidence="6 7">
    <name type="scientific">Sodalis praecaptivus</name>
    <dbReference type="NCBI Taxonomy" id="1239307"/>
    <lineage>
        <taxon>Bacteria</taxon>
        <taxon>Pseudomonadati</taxon>
        <taxon>Pseudomonadota</taxon>
        <taxon>Gammaproteobacteria</taxon>
        <taxon>Enterobacterales</taxon>
        <taxon>Bruguierivoracaceae</taxon>
        <taxon>Sodalis</taxon>
    </lineage>
</organism>
<dbReference type="GO" id="GO:0043565">
    <property type="term" value="F:sequence-specific DNA binding"/>
    <property type="evidence" value="ECO:0007669"/>
    <property type="project" value="TreeGrafter"/>
</dbReference>
<dbReference type="HOGENOM" id="CLU_039613_37_0_6"/>
<evidence type="ECO:0000256" key="4">
    <source>
        <dbReference type="ARBA" id="ARBA00023163"/>
    </source>
</evidence>
<sequence length="298" mass="32522">MRSYRLPPLGAVKAFDAVATCGSFKLAAQQIGVTPTAISHQIRLLEQFLDTPVFIRGARQVQLTAAGQRLLQASTRAFADLLSAVEDIQRAKSPPTLTLTTTSNFLTHWLVPRLALMKACCPALDLRLHTSLDVMNLAHNAVDVAIRYSMAPDEALDTTLLYEDSFIAVASPALGLTPQGGLLTATLIHVEDRHIPQPAPDWRHWRALYGPAQLNVHAGLRFTDETHAIQAAIAGQGVAIVSRLLAKDFLDKAILCAPFAQTLPGGRYYFVTTREKSQRPDVMALKRWLTHCMAPSGA</sequence>